<evidence type="ECO:0000256" key="6">
    <source>
        <dbReference type="SAM" id="Phobius"/>
    </source>
</evidence>
<evidence type="ECO:0000259" key="7">
    <source>
        <dbReference type="PROSITE" id="PS50850"/>
    </source>
</evidence>
<evidence type="ECO:0000313" key="9">
    <source>
        <dbReference type="Proteomes" id="UP001345691"/>
    </source>
</evidence>
<dbReference type="Proteomes" id="UP001345691">
    <property type="component" value="Unassembled WGS sequence"/>
</dbReference>
<dbReference type="PANTHER" id="PTHR43791">
    <property type="entry name" value="PERMEASE-RELATED"/>
    <property type="match status" value="1"/>
</dbReference>
<reference evidence="8 9" key="1">
    <citation type="submission" date="2023-08" db="EMBL/GenBank/DDBJ databases">
        <title>Black Yeasts Isolated from many extreme environments.</title>
        <authorList>
            <person name="Coleine C."/>
            <person name="Stajich J.E."/>
            <person name="Selbmann L."/>
        </authorList>
    </citation>
    <scope>NUCLEOTIDE SEQUENCE [LARGE SCALE GENOMIC DNA]</scope>
    <source>
        <strain evidence="8 9">CCFEE 6328</strain>
    </source>
</reference>
<keyword evidence="3 6" id="KW-0812">Transmembrane</keyword>
<feature type="transmembrane region" description="Helical" evidence="6">
    <location>
        <begin position="335"/>
        <end position="355"/>
    </location>
</feature>
<feature type="transmembrane region" description="Helical" evidence="6">
    <location>
        <begin position="395"/>
        <end position="417"/>
    </location>
</feature>
<dbReference type="InterPro" id="IPR011701">
    <property type="entry name" value="MFS"/>
</dbReference>
<evidence type="ECO:0000256" key="1">
    <source>
        <dbReference type="ARBA" id="ARBA00004141"/>
    </source>
</evidence>
<accession>A0ABR0JNH7</accession>
<feature type="transmembrane region" description="Helical" evidence="6">
    <location>
        <begin position="117"/>
        <end position="138"/>
    </location>
</feature>
<name>A0ABR0JNH7_9EURO</name>
<evidence type="ECO:0000256" key="2">
    <source>
        <dbReference type="ARBA" id="ARBA00022448"/>
    </source>
</evidence>
<evidence type="ECO:0000256" key="5">
    <source>
        <dbReference type="ARBA" id="ARBA00023136"/>
    </source>
</evidence>
<dbReference type="Pfam" id="PF07690">
    <property type="entry name" value="MFS_1"/>
    <property type="match status" value="1"/>
</dbReference>
<keyword evidence="2" id="KW-0813">Transport</keyword>
<feature type="transmembrane region" description="Helical" evidence="6">
    <location>
        <begin position="42"/>
        <end position="59"/>
    </location>
</feature>
<feature type="transmembrane region" description="Helical" evidence="6">
    <location>
        <begin position="83"/>
        <end position="105"/>
    </location>
</feature>
<keyword evidence="4 6" id="KW-1133">Transmembrane helix</keyword>
<keyword evidence="9" id="KW-1185">Reference proteome</keyword>
<dbReference type="PROSITE" id="PS50850">
    <property type="entry name" value="MFS"/>
    <property type="match status" value="1"/>
</dbReference>
<gene>
    <name evidence="8" type="ORF">LTR69_002204</name>
</gene>
<feature type="transmembrane region" description="Helical" evidence="6">
    <location>
        <begin position="144"/>
        <end position="163"/>
    </location>
</feature>
<feature type="domain" description="Major facilitator superfamily (MFS) profile" evidence="7">
    <location>
        <begin position="46"/>
        <end position="453"/>
    </location>
</feature>
<protein>
    <recommendedName>
        <fullName evidence="7">Major facilitator superfamily (MFS) profile domain-containing protein</fullName>
    </recommendedName>
</protein>
<feature type="transmembrane region" description="Helical" evidence="6">
    <location>
        <begin position="206"/>
        <end position="226"/>
    </location>
</feature>
<feature type="transmembrane region" description="Helical" evidence="6">
    <location>
        <begin position="308"/>
        <end position="328"/>
    </location>
</feature>
<evidence type="ECO:0000256" key="3">
    <source>
        <dbReference type="ARBA" id="ARBA00022692"/>
    </source>
</evidence>
<keyword evidence="5 6" id="KW-0472">Membrane</keyword>
<dbReference type="EMBL" id="JAVRRF010000003">
    <property type="protein sequence ID" value="KAK5066856.1"/>
    <property type="molecule type" value="Genomic_DNA"/>
</dbReference>
<feature type="transmembrane region" description="Helical" evidence="6">
    <location>
        <begin position="361"/>
        <end position="383"/>
    </location>
</feature>
<sequence length="480" mass="53525">MTELKSKSIEDAVHPIAPSPIGVGSTHDMIDPQVEKKLIRKMDMYIVPLIIVTYILSYLDRTNIGNAKIAGMPTDIHLHGTQINLAVSIFYVTYIIFEIPITLLIRVVGPSRLIPCILVSWSLVTAFSGFVSSAGSLIACRLLLGMTEAALFPILNLYVSLFWKREEIAKRAAGIFIAIALSGAFGGLFAGALTGIDVHGYHGWRWLYFTEGIVSFCWAIASFFLWPDSPETAYFLTTEERQLAGARIEAQAKDGPFEWSQVTDAFKSPICWLSGFIQMTADVYNYSISTFLPTIVKGLGYTSKQTQYHTIPIYLVGAAAFFCFAWLADRTQRRAPLMLFFPLFTMLGYAILLAWDVAPGVKYFACFLIVTFGSVLPGLNITWLNGNMGPRYKRATALAMNQTIGNFGGIICGQIYLDKENPRYVTGQAVALTCCCLSWSGVWVMWWMLKSRNDKRDKIVQAGQEDTGKGDESIYFRYQL</sequence>
<proteinExistence type="predicted"/>
<evidence type="ECO:0000256" key="4">
    <source>
        <dbReference type="ARBA" id="ARBA00022989"/>
    </source>
</evidence>
<feature type="transmembrane region" description="Helical" evidence="6">
    <location>
        <begin position="175"/>
        <end position="194"/>
    </location>
</feature>
<dbReference type="SUPFAM" id="SSF103473">
    <property type="entry name" value="MFS general substrate transporter"/>
    <property type="match status" value="1"/>
</dbReference>
<dbReference type="PANTHER" id="PTHR43791:SF24">
    <property type="entry name" value="NICOTINIC ACID PLASMA MEMBRANE TRANSPORTER"/>
    <property type="match status" value="1"/>
</dbReference>
<feature type="transmembrane region" description="Helical" evidence="6">
    <location>
        <begin position="429"/>
        <end position="449"/>
    </location>
</feature>
<dbReference type="InterPro" id="IPR020846">
    <property type="entry name" value="MFS_dom"/>
</dbReference>
<comment type="caution">
    <text evidence="8">The sequence shown here is derived from an EMBL/GenBank/DDBJ whole genome shotgun (WGS) entry which is preliminary data.</text>
</comment>
<comment type="subcellular location">
    <subcellularLocation>
        <location evidence="1">Membrane</location>
        <topology evidence="1">Multi-pass membrane protein</topology>
    </subcellularLocation>
</comment>
<dbReference type="Gene3D" id="1.20.1250.20">
    <property type="entry name" value="MFS general substrate transporter like domains"/>
    <property type="match status" value="2"/>
</dbReference>
<organism evidence="8 9">
    <name type="scientific">Exophiala sideris</name>
    <dbReference type="NCBI Taxonomy" id="1016849"/>
    <lineage>
        <taxon>Eukaryota</taxon>
        <taxon>Fungi</taxon>
        <taxon>Dikarya</taxon>
        <taxon>Ascomycota</taxon>
        <taxon>Pezizomycotina</taxon>
        <taxon>Eurotiomycetes</taxon>
        <taxon>Chaetothyriomycetidae</taxon>
        <taxon>Chaetothyriales</taxon>
        <taxon>Herpotrichiellaceae</taxon>
        <taxon>Exophiala</taxon>
    </lineage>
</organism>
<dbReference type="InterPro" id="IPR036259">
    <property type="entry name" value="MFS_trans_sf"/>
</dbReference>
<feature type="transmembrane region" description="Helical" evidence="6">
    <location>
        <begin position="283"/>
        <end position="302"/>
    </location>
</feature>
<evidence type="ECO:0000313" key="8">
    <source>
        <dbReference type="EMBL" id="KAK5066856.1"/>
    </source>
</evidence>